<dbReference type="KEGG" id="njp:NEJAP_3159"/>
<gene>
    <name evidence="1" type="ORF">NEJAP_3159</name>
</gene>
<name>A0A7R6SXW4_9GAMM</name>
<evidence type="ECO:0000313" key="2">
    <source>
        <dbReference type="Proteomes" id="UP000595332"/>
    </source>
</evidence>
<dbReference type="EMBL" id="AP014546">
    <property type="protein sequence ID" value="BBB31097.1"/>
    <property type="molecule type" value="Genomic_DNA"/>
</dbReference>
<dbReference type="PANTHER" id="PTHR35175">
    <property type="entry name" value="DUF1289 DOMAIN-CONTAINING PROTEIN"/>
    <property type="match status" value="1"/>
</dbReference>
<sequence length="67" mass="7768">MNDVDKVKSPCIRQCCLDEQDVCLGCGRSLQEILDWTKVTETERAAVLVRAQSRKKQRNQMLEPKFK</sequence>
<dbReference type="AlphaFoldDB" id="A0A7R6SXW4"/>
<organism evidence="1 2">
    <name type="scientific">Neptunomonas japonica JAMM 1380</name>
    <dbReference type="NCBI Taxonomy" id="1441457"/>
    <lineage>
        <taxon>Bacteria</taxon>
        <taxon>Pseudomonadati</taxon>
        <taxon>Pseudomonadota</taxon>
        <taxon>Gammaproteobacteria</taxon>
        <taxon>Oceanospirillales</taxon>
        <taxon>Oceanospirillaceae</taxon>
        <taxon>Neptunomonas</taxon>
    </lineage>
</organism>
<accession>A0A7R6SXW4</accession>
<dbReference type="Pfam" id="PF06945">
    <property type="entry name" value="DUF1289"/>
    <property type="match status" value="1"/>
</dbReference>
<dbReference type="PANTHER" id="PTHR35175:SF2">
    <property type="entry name" value="DUF1289 DOMAIN-CONTAINING PROTEIN"/>
    <property type="match status" value="1"/>
</dbReference>
<protein>
    <recommendedName>
        <fullName evidence="3">DUF1289 domain-containing protein</fullName>
    </recommendedName>
</protein>
<keyword evidence="2" id="KW-1185">Reference proteome</keyword>
<proteinExistence type="predicted"/>
<dbReference type="Proteomes" id="UP000595332">
    <property type="component" value="Chromosome"/>
</dbReference>
<dbReference type="InterPro" id="IPR010710">
    <property type="entry name" value="DUF1289"/>
</dbReference>
<evidence type="ECO:0000313" key="1">
    <source>
        <dbReference type="EMBL" id="BBB31097.1"/>
    </source>
</evidence>
<evidence type="ECO:0008006" key="3">
    <source>
        <dbReference type="Google" id="ProtNLM"/>
    </source>
</evidence>
<reference evidence="1 2" key="1">
    <citation type="journal article" date="2008" name="Int. J. Syst. Evol. Microbiol.">
        <title>Neptunomonas japonica sp. nov., an Osedax japonicus symbiont-like bacterium isolated from sediment adjacent to sperm whale carcasses off Kagoshima, Japan.</title>
        <authorList>
            <person name="Miyazaki M."/>
            <person name="Nogi Y."/>
            <person name="Fujiwara Y."/>
            <person name="Kawato M."/>
            <person name="Kubokawa K."/>
            <person name="Horikoshi K."/>
        </authorList>
    </citation>
    <scope>NUCLEOTIDE SEQUENCE [LARGE SCALE GENOMIC DNA]</scope>
    <source>
        <strain evidence="1 2">JAMM 1380</strain>
    </source>
</reference>